<feature type="transmembrane region" description="Helical" evidence="1">
    <location>
        <begin position="153"/>
        <end position="176"/>
    </location>
</feature>
<accession>E7RU33</accession>
<feature type="transmembrane region" description="Helical" evidence="1">
    <location>
        <begin position="106"/>
        <end position="132"/>
    </location>
</feature>
<evidence type="ECO:0000313" key="2">
    <source>
        <dbReference type="EMBL" id="EFV96269.1"/>
    </source>
</evidence>
<dbReference type="STRING" id="887898.HMPREF0551_0452"/>
<keyword evidence="1" id="KW-1133">Transmembrane helix</keyword>
<dbReference type="HOGENOM" id="CLU_032303_0_0_4"/>
<evidence type="ECO:0000313" key="3">
    <source>
        <dbReference type="Proteomes" id="UP000011021"/>
    </source>
</evidence>
<feature type="transmembrane region" description="Helical" evidence="1">
    <location>
        <begin position="182"/>
        <end position="203"/>
    </location>
</feature>
<dbReference type="EMBL" id="AEQP01000001">
    <property type="protein sequence ID" value="EFV96269.1"/>
    <property type="molecule type" value="Genomic_DNA"/>
</dbReference>
<dbReference type="Pfam" id="PF10011">
    <property type="entry name" value="DUF2254"/>
    <property type="match status" value="1"/>
</dbReference>
<sequence length="495" mass="54036">MLLLAMLRVRRLSVMPVGPASWKQRTCAPSRWGRMFTPFTCYLTQDKEILMSRWQWLMSRLGKQLWVRTSAIGVMGILIAVLSAVIEPYLPWELSGEVSREAVDSLLSILASSMLAVTTFSLSIMVSAYGSATNTATPRATSLLIEDSLTQTVLANFVGSFLFGIVGLIMLKVGLYSERGRIALFVATILVIALVVVSLMQWIDHLTRLGRLGETTNRVEAAARKAMEARLAQPYMGGTPLLDPDHDVPPDAMPVFGPEIGYVQNVDIPALSAFCKEHETRVYLSALPGTFIYADTPLLWVAPTAALKEAGTDPAKAEKGNADRMAWSQPLQAAFSMGNERTFEQDPRFGLVVLSEIASRALSPAVNDPGTAISVIGRVTRLLNMWAVALRAPRDVDANKAREPDYPHVHVPAVTVMDLFDDAFMLIARDGAGMIEVQLPLQKSLLALSRVGDATVAEAARVHSRMALDRAEAALPLEEEKRRVRALAQAVKEGA</sequence>
<evidence type="ECO:0008006" key="4">
    <source>
        <dbReference type="Google" id="ProtNLM"/>
    </source>
</evidence>
<proteinExistence type="predicted"/>
<dbReference type="eggNOG" id="COG4325">
    <property type="taxonomic scope" value="Bacteria"/>
</dbReference>
<organism evidence="2 3">
    <name type="scientific">Lautropia mirabilis ATCC 51599</name>
    <dbReference type="NCBI Taxonomy" id="887898"/>
    <lineage>
        <taxon>Bacteria</taxon>
        <taxon>Pseudomonadati</taxon>
        <taxon>Pseudomonadota</taxon>
        <taxon>Betaproteobacteria</taxon>
        <taxon>Burkholderiales</taxon>
        <taxon>Burkholderiaceae</taxon>
        <taxon>Lautropia</taxon>
    </lineage>
</organism>
<keyword evidence="1" id="KW-0472">Membrane</keyword>
<feature type="transmembrane region" description="Helical" evidence="1">
    <location>
        <begin position="65"/>
        <end position="86"/>
    </location>
</feature>
<reference evidence="2 3" key="1">
    <citation type="submission" date="2010-12" db="EMBL/GenBank/DDBJ databases">
        <authorList>
            <person name="Muzny D."/>
            <person name="Qin X."/>
            <person name="Deng J."/>
            <person name="Jiang H."/>
            <person name="Liu Y."/>
            <person name="Qu J."/>
            <person name="Song X.-Z."/>
            <person name="Zhang L."/>
            <person name="Thornton R."/>
            <person name="Coyle M."/>
            <person name="Francisco L."/>
            <person name="Jackson L."/>
            <person name="Javaid M."/>
            <person name="Korchina V."/>
            <person name="Kovar C."/>
            <person name="Mata R."/>
            <person name="Mathew T."/>
            <person name="Ngo R."/>
            <person name="Nguyen L."/>
            <person name="Nguyen N."/>
            <person name="Okwuonu G."/>
            <person name="Ongeri F."/>
            <person name="Pham C."/>
            <person name="Simmons D."/>
            <person name="Wilczek-Boney K."/>
            <person name="Hale W."/>
            <person name="Jakkamsetti A."/>
            <person name="Pham P."/>
            <person name="Ruth R."/>
            <person name="San Lucas F."/>
            <person name="Warren J."/>
            <person name="Zhang J."/>
            <person name="Zhao Z."/>
            <person name="Zhou C."/>
            <person name="Zhu D."/>
            <person name="Lee S."/>
            <person name="Bess C."/>
            <person name="Blankenburg K."/>
            <person name="Forbes L."/>
            <person name="Fu Q."/>
            <person name="Gubbala S."/>
            <person name="Hirani K."/>
            <person name="Jayaseelan J.C."/>
            <person name="Lara F."/>
            <person name="Munidasa M."/>
            <person name="Palculict T."/>
            <person name="Patil S."/>
            <person name="Pu L.-L."/>
            <person name="Saada N."/>
            <person name="Tang L."/>
            <person name="Weissenberger G."/>
            <person name="Zhu Y."/>
            <person name="Hemphill L."/>
            <person name="Shang Y."/>
            <person name="Youmans B."/>
            <person name="Ayvaz T."/>
            <person name="Ross M."/>
            <person name="Santibanez J."/>
            <person name="Aqrawi P."/>
            <person name="Gross S."/>
            <person name="Joshi V."/>
            <person name="Fowler G."/>
            <person name="Nazareth L."/>
            <person name="Reid J."/>
            <person name="Worley K."/>
            <person name="Petrosino J."/>
            <person name="Highlander S."/>
            <person name="Gibbs R."/>
        </authorList>
    </citation>
    <scope>NUCLEOTIDE SEQUENCE [LARGE SCALE GENOMIC DNA]</scope>
    <source>
        <strain evidence="2 3">ATCC 51599</strain>
    </source>
</reference>
<name>E7RU33_9BURK</name>
<dbReference type="InterPro" id="IPR018723">
    <property type="entry name" value="DUF2254_membrane"/>
</dbReference>
<comment type="caution">
    <text evidence="2">The sequence shown here is derived from an EMBL/GenBank/DDBJ whole genome shotgun (WGS) entry which is preliminary data.</text>
</comment>
<protein>
    <recommendedName>
        <fullName evidence="4">DUF2254 domain-containing protein</fullName>
    </recommendedName>
</protein>
<dbReference type="Proteomes" id="UP000011021">
    <property type="component" value="Unassembled WGS sequence"/>
</dbReference>
<keyword evidence="3" id="KW-1185">Reference proteome</keyword>
<gene>
    <name evidence="2" type="ORF">HMPREF0551_0452</name>
</gene>
<evidence type="ECO:0000256" key="1">
    <source>
        <dbReference type="SAM" id="Phobius"/>
    </source>
</evidence>
<keyword evidence="1" id="KW-0812">Transmembrane</keyword>
<dbReference type="AlphaFoldDB" id="E7RU33"/>